<protein>
    <submittedName>
        <fullName evidence="5">FadR family transcriptional regulator</fullName>
    </submittedName>
</protein>
<name>A0ABS5LBM7_9BACI</name>
<sequence length="237" mass="26947">MNYKQIKPKKIYEEVAEAILESIKEGAIKPGERLNSVQQLSEDFNVGRSAIREALSALRAMGMIEMKQGEGTYVKKFDPNAIGGSLFSAVLMDREAIAHLLEVRKILEAGIAASAARNRTDEDLNKLKEILLEMKGTIGNEELGEKSDFDFHMAIAQSSRNPMLMGLMNNVSEMMLNTMRETRRIWLYSKQTTSKRLYQEHVKIFEAISDKDEALAQDLMMSHLVKVEEVLMKYLKR</sequence>
<dbReference type="SMART" id="SM00895">
    <property type="entry name" value="FCD"/>
    <property type="match status" value="1"/>
</dbReference>
<dbReference type="PANTHER" id="PTHR43537:SF5">
    <property type="entry name" value="UXU OPERON TRANSCRIPTIONAL REGULATOR"/>
    <property type="match status" value="1"/>
</dbReference>
<organism evidence="5 6">
    <name type="scientific">Metabacillus flavus</name>
    <dbReference type="NCBI Taxonomy" id="2823519"/>
    <lineage>
        <taxon>Bacteria</taxon>
        <taxon>Bacillati</taxon>
        <taxon>Bacillota</taxon>
        <taxon>Bacilli</taxon>
        <taxon>Bacillales</taxon>
        <taxon>Bacillaceae</taxon>
        <taxon>Metabacillus</taxon>
    </lineage>
</organism>
<evidence type="ECO:0000256" key="2">
    <source>
        <dbReference type="ARBA" id="ARBA00023125"/>
    </source>
</evidence>
<dbReference type="PANTHER" id="PTHR43537">
    <property type="entry name" value="TRANSCRIPTIONAL REGULATOR, GNTR FAMILY"/>
    <property type="match status" value="1"/>
</dbReference>
<keyword evidence="2" id="KW-0238">DNA-binding</keyword>
<dbReference type="InterPro" id="IPR036390">
    <property type="entry name" value="WH_DNA-bd_sf"/>
</dbReference>
<proteinExistence type="predicted"/>
<dbReference type="SUPFAM" id="SSF48008">
    <property type="entry name" value="GntR ligand-binding domain-like"/>
    <property type="match status" value="1"/>
</dbReference>
<dbReference type="InterPro" id="IPR036388">
    <property type="entry name" value="WH-like_DNA-bd_sf"/>
</dbReference>
<evidence type="ECO:0000256" key="1">
    <source>
        <dbReference type="ARBA" id="ARBA00023015"/>
    </source>
</evidence>
<dbReference type="Pfam" id="PF07729">
    <property type="entry name" value="FCD"/>
    <property type="match status" value="1"/>
</dbReference>
<dbReference type="Proteomes" id="UP000682403">
    <property type="component" value="Unassembled WGS sequence"/>
</dbReference>
<reference evidence="5 6" key="1">
    <citation type="submission" date="2021-04" db="EMBL/GenBank/DDBJ databases">
        <title>Metabacillus sp. strain KIGAM252 whole genome sequence.</title>
        <authorList>
            <person name="Seo M.-J."/>
            <person name="Cho E.-S."/>
            <person name="Hwang C.Y."/>
            <person name="Yoon D.J."/>
        </authorList>
    </citation>
    <scope>NUCLEOTIDE SEQUENCE [LARGE SCALE GENOMIC DNA]</scope>
    <source>
        <strain evidence="5 6">KIGAM252</strain>
    </source>
</reference>
<keyword evidence="1" id="KW-0805">Transcription regulation</keyword>
<evidence type="ECO:0000313" key="6">
    <source>
        <dbReference type="Proteomes" id="UP000682403"/>
    </source>
</evidence>
<dbReference type="SMART" id="SM00345">
    <property type="entry name" value="HTH_GNTR"/>
    <property type="match status" value="1"/>
</dbReference>
<dbReference type="RefSeq" id="WP_211556759.1">
    <property type="nucleotide sequence ID" value="NZ_JAGVRK010000001.1"/>
</dbReference>
<dbReference type="InterPro" id="IPR011711">
    <property type="entry name" value="GntR_C"/>
</dbReference>
<dbReference type="EMBL" id="JAGVRK010000001">
    <property type="protein sequence ID" value="MBS2968122.1"/>
    <property type="molecule type" value="Genomic_DNA"/>
</dbReference>
<dbReference type="Pfam" id="PF00392">
    <property type="entry name" value="GntR"/>
    <property type="match status" value="1"/>
</dbReference>
<dbReference type="PRINTS" id="PR00035">
    <property type="entry name" value="HTHGNTR"/>
</dbReference>
<dbReference type="CDD" id="cd07377">
    <property type="entry name" value="WHTH_GntR"/>
    <property type="match status" value="1"/>
</dbReference>
<dbReference type="PROSITE" id="PS50949">
    <property type="entry name" value="HTH_GNTR"/>
    <property type="match status" value="1"/>
</dbReference>
<feature type="domain" description="HTH gntR-type" evidence="4">
    <location>
        <begin position="9"/>
        <end position="77"/>
    </location>
</feature>
<keyword evidence="6" id="KW-1185">Reference proteome</keyword>
<gene>
    <name evidence="5" type="ORF">J9317_05050</name>
</gene>
<evidence type="ECO:0000313" key="5">
    <source>
        <dbReference type="EMBL" id="MBS2968122.1"/>
    </source>
</evidence>
<evidence type="ECO:0000256" key="3">
    <source>
        <dbReference type="ARBA" id="ARBA00023163"/>
    </source>
</evidence>
<dbReference type="InterPro" id="IPR000524">
    <property type="entry name" value="Tscrpt_reg_HTH_GntR"/>
</dbReference>
<dbReference type="InterPro" id="IPR008920">
    <property type="entry name" value="TF_FadR/GntR_C"/>
</dbReference>
<dbReference type="Gene3D" id="1.20.120.530">
    <property type="entry name" value="GntR ligand-binding domain-like"/>
    <property type="match status" value="1"/>
</dbReference>
<accession>A0ABS5LBM7</accession>
<dbReference type="SUPFAM" id="SSF46785">
    <property type="entry name" value="Winged helix' DNA-binding domain"/>
    <property type="match status" value="1"/>
</dbReference>
<dbReference type="Gene3D" id="1.10.10.10">
    <property type="entry name" value="Winged helix-like DNA-binding domain superfamily/Winged helix DNA-binding domain"/>
    <property type="match status" value="1"/>
</dbReference>
<evidence type="ECO:0000259" key="4">
    <source>
        <dbReference type="PROSITE" id="PS50949"/>
    </source>
</evidence>
<comment type="caution">
    <text evidence="5">The sequence shown here is derived from an EMBL/GenBank/DDBJ whole genome shotgun (WGS) entry which is preliminary data.</text>
</comment>
<keyword evidence="3" id="KW-0804">Transcription</keyword>